<dbReference type="GO" id="GO:0051539">
    <property type="term" value="F:4 iron, 4 sulfur cluster binding"/>
    <property type="evidence" value="ECO:0007669"/>
    <property type="project" value="UniProtKB-KW"/>
</dbReference>
<evidence type="ECO:0000256" key="8">
    <source>
        <dbReference type="ARBA" id="ARBA00022694"/>
    </source>
</evidence>
<evidence type="ECO:0000256" key="1">
    <source>
        <dbReference type="ARBA" id="ARBA00001966"/>
    </source>
</evidence>
<evidence type="ECO:0000313" key="19">
    <source>
        <dbReference type="Proteomes" id="UP000006008"/>
    </source>
</evidence>
<dbReference type="InterPro" id="IPR038135">
    <property type="entry name" value="Methylthiotransferase_N_sf"/>
</dbReference>
<dbReference type="InterPro" id="IPR023404">
    <property type="entry name" value="rSAM_horseshoe"/>
</dbReference>
<dbReference type="Gene3D" id="3.40.50.12160">
    <property type="entry name" value="Methylthiotransferase, N-terminal domain"/>
    <property type="match status" value="1"/>
</dbReference>
<dbReference type="HOGENOM" id="CLU_018697_1_0_10"/>
<keyword evidence="8" id="KW-0819">tRNA processing</keyword>
<dbReference type="InterPro" id="IPR005839">
    <property type="entry name" value="Methylthiotransferase"/>
</dbReference>
<protein>
    <recommendedName>
        <fullName evidence="15">Threonylcarbamoyladenosine tRNA methylthiotransferase MtaB</fullName>
        <ecNumber evidence="3">2.8.4.5</ecNumber>
    </recommendedName>
    <alternativeName>
        <fullName evidence="12">tRNA-t(6)A37 methylthiotransferase</fullName>
    </alternativeName>
</protein>
<evidence type="ECO:0000256" key="4">
    <source>
        <dbReference type="ARBA" id="ARBA00022485"/>
    </source>
</evidence>
<dbReference type="InterPro" id="IPR058240">
    <property type="entry name" value="rSAM_sf"/>
</dbReference>
<evidence type="ECO:0000256" key="6">
    <source>
        <dbReference type="ARBA" id="ARBA00022679"/>
    </source>
</evidence>
<evidence type="ECO:0000256" key="15">
    <source>
        <dbReference type="ARBA" id="ARBA00069898"/>
    </source>
</evidence>
<comment type="catalytic activity">
    <reaction evidence="13">
        <text>N(6)-L-threonylcarbamoyladenosine(37) in tRNA + (sulfur carrier)-SH + AH2 + 2 S-adenosyl-L-methionine = 2-methylsulfanyl-N(6)-L-threonylcarbamoyladenosine(37) in tRNA + (sulfur carrier)-H + 5'-deoxyadenosine + L-methionine + A + S-adenosyl-L-homocysteine + 2 H(+)</text>
        <dbReference type="Rhea" id="RHEA:37075"/>
        <dbReference type="Rhea" id="RHEA-COMP:10163"/>
        <dbReference type="Rhea" id="RHEA-COMP:11092"/>
        <dbReference type="Rhea" id="RHEA-COMP:14737"/>
        <dbReference type="Rhea" id="RHEA-COMP:14739"/>
        <dbReference type="ChEBI" id="CHEBI:13193"/>
        <dbReference type="ChEBI" id="CHEBI:15378"/>
        <dbReference type="ChEBI" id="CHEBI:17319"/>
        <dbReference type="ChEBI" id="CHEBI:17499"/>
        <dbReference type="ChEBI" id="CHEBI:29917"/>
        <dbReference type="ChEBI" id="CHEBI:57844"/>
        <dbReference type="ChEBI" id="CHEBI:57856"/>
        <dbReference type="ChEBI" id="CHEBI:59789"/>
        <dbReference type="ChEBI" id="CHEBI:64428"/>
        <dbReference type="ChEBI" id="CHEBI:74418"/>
        <dbReference type="ChEBI" id="CHEBI:74420"/>
        <dbReference type="EC" id="2.8.4.5"/>
    </reaction>
</comment>
<evidence type="ECO:0000313" key="18">
    <source>
        <dbReference type="EMBL" id="EHB92090.1"/>
    </source>
</evidence>
<dbReference type="SFLD" id="SFLDS00029">
    <property type="entry name" value="Radical_SAM"/>
    <property type="match status" value="1"/>
</dbReference>
<dbReference type="CDD" id="cd01335">
    <property type="entry name" value="Radical_SAM"/>
    <property type="match status" value="1"/>
</dbReference>
<dbReference type="Proteomes" id="UP000006008">
    <property type="component" value="Unassembled WGS sequence"/>
</dbReference>
<comment type="similarity">
    <text evidence="14">Belongs to the methylthiotransferase family. MtaB subfamily.</text>
</comment>
<proteinExistence type="inferred from homology"/>
<keyword evidence="9" id="KW-0479">Metal-binding</keyword>
<dbReference type="InterPro" id="IPR006467">
    <property type="entry name" value="MiaB-like_bact"/>
</dbReference>
<dbReference type="NCBIfam" id="TIGR01579">
    <property type="entry name" value="MiaB-like-C"/>
    <property type="match status" value="1"/>
</dbReference>
<dbReference type="eggNOG" id="COG0621">
    <property type="taxonomic scope" value="Bacteria"/>
</dbReference>
<gene>
    <name evidence="18" type="ORF">HMPREF9450_02139</name>
</gene>
<keyword evidence="11" id="KW-0411">Iron-sulfur</keyword>
<evidence type="ECO:0000256" key="3">
    <source>
        <dbReference type="ARBA" id="ARBA00013273"/>
    </source>
</evidence>
<dbReference type="STRING" id="742725.HMPREF9450_02139"/>
<evidence type="ECO:0000256" key="12">
    <source>
        <dbReference type="ARBA" id="ARBA00031213"/>
    </source>
</evidence>
<dbReference type="GO" id="GO:0035598">
    <property type="term" value="F:tRNA (N(6)-L-threonylcarbamoyladenosine(37)-C(2))-methylthiotransferase activity"/>
    <property type="evidence" value="ECO:0007669"/>
    <property type="project" value="UniProtKB-EC"/>
</dbReference>
<sequence length="449" mass="49542">MYFCTFVVRFKNDSKMSPVKKVGFYTLGCKLNFSETSTIARAFEQGGFVRAVRGERADIYVINSCSVTEHADKKCRNIVRRLIKENPGAVVVVTGCYAQLKPQELAAIEGVDLVVGNNDKGTIFERVAALGAKRGATVHTCEAGELTGFFAAFSTGDRTRSFLKVQDGCDYHCSYCTIPLARGASRNLPVADLVREAEAIAAKGQREIVLTGINVGDFGRTTGESFVDLLRALDAVGGIDRYRISSIEPNLLTDEVIAFTAGSDKFQPHFHVPLQSGCDRILALMRRRYNTARFAERIGAVRAQIPGVFFGIDVIVGFPGETDEDFEVTCRFLEEIRPAFLHVFPYSVRPNTPAAEMDGKVAPDVAAHRVQRLGELSSRLYRSFCAAQQGREAKVLWESTRRGGDMFGFTENYIKVRTPFDRERINTITRVRLGALDADGVAQATILSE</sequence>
<comment type="function">
    <text evidence="2">Catalyzes the methylthiolation of N6-threonylcarbamoyladenosine (t(6)A), leading to the formation of 2-methylthio-N6-threonylcarbamoyladenosine (ms(2)t(6)A) at position 37 in tRNAs that read codons beginning with adenine.</text>
</comment>
<accession>G5H953</accession>
<dbReference type="PROSITE" id="PS01278">
    <property type="entry name" value="MTTASE_RADICAL"/>
    <property type="match status" value="1"/>
</dbReference>
<reference evidence="18 19" key="1">
    <citation type="submission" date="2011-08" db="EMBL/GenBank/DDBJ databases">
        <title>The Genome Sequence of Alistipes indistinctus YIT 12060.</title>
        <authorList>
            <consortium name="The Broad Institute Genome Sequencing Platform"/>
            <person name="Earl A."/>
            <person name="Ward D."/>
            <person name="Feldgarden M."/>
            <person name="Gevers D."/>
            <person name="Morotomi M."/>
            <person name="Young S.K."/>
            <person name="Zeng Q."/>
            <person name="Gargeya S."/>
            <person name="Fitzgerald M."/>
            <person name="Haas B."/>
            <person name="Abouelleil A."/>
            <person name="Alvarado L."/>
            <person name="Arachchi H.M."/>
            <person name="Berlin A."/>
            <person name="Brown A."/>
            <person name="Chapman S.B."/>
            <person name="Chen Z."/>
            <person name="Dunbar C."/>
            <person name="Freedman E."/>
            <person name="Gearin G."/>
            <person name="Gellesch M."/>
            <person name="Goldberg J."/>
            <person name="Griggs A."/>
            <person name="Gujja S."/>
            <person name="Heiman D."/>
            <person name="Howarth C."/>
            <person name="Larson L."/>
            <person name="Lui A."/>
            <person name="MacDonald P.J.P."/>
            <person name="Montmayeur A."/>
            <person name="Murphy C."/>
            <person name="Neiman D."/>
            <person name="Pearson M."/>
            <person name="Priest M."/>
            <person name="Roberts A."/>
            <person name="Saif S."/>
            <person name="Shea T."/>
            <person name="Shenoy N."/>
            <person name="Sisk P."/>
            <person name="Stolte C."/>
            <person name="Sykes S."/>
            <person name="Wortman J."/>
            <person name="Nusbaum C."/>
            <person name="Birren B."/>
        </authorList>
    </citation>
    <scope>NUCLEOTIDE SEQUENCE [LARGE SCALE GENOMIC DNA]</scope>
    <source>
        <strain evidence="18 19">YIT 12060</strain>
    </source>
</reference>
<evidence type="ECO:0000256" key="14">
    <source>
        <dbReference type="ARBA" id="ARBA00061574"/>
    </source>
</evidence>
<keyword evidence="7" id="KW-0949">S-adenosyl-L-methionine</keyword>
<evidence type="ECO:0000256" key="2">
    <source>
        <dbReference type="ARBA" id="ARBA00002399"/>
    </source>
</evidence>
<comment type="cofactor">
    <cofactor evidence="1">
        <name>[4Fe-4S] cluster</name>
        <dbReference type="ChEBI" id="CHEBI:49883"/>
    </cofactor>
</comment>
<organism evidence="18 19">
    <name type="scientific">Alistipes indistinctus YIT 12060</name>
    <dbReference type="NCBI Taxonomy" id="742725"/>
    <lineage>
        <taxon>Bacteria</taxon>
        <taxon>Pseudomonadati</taxon>
        <taxon>Bacteroidota</taxon>
        <taxon>Bacteroidia</taxon>
        <taxon>Bacteroidales</taxon>
        <taxon>Rikenellaceae</taxon>
        <taxon>Alistipes</taxon>
    </lineage>
</organism>
<dbReference type="GO" id="GO:0046872">
    <property type="term" value="F:metal ion binding"/>
    <property type="evidence" value="ECO:0007669"/>
    <property type="project" value="UniProtKB-KW"/>
</dbReference>
<dbReference type="InterPro" id="IPR007197">
    <property type="entry name" value="rSAM"/>
</dbReference>
<comment type="caution">
    <text evidence="18">The sequence shown here is derived from an EMBL/GenBank/DDBJ whole genome shotgun (WGS) entry which is preliminary data.</text>
</comment>
<evidence type="ECO:0000256" key="9">
    <source>
        <dbReference type="ARBA" id="ARBA00022723"/>
    </source>
</evidence>
<keyword evidence="5" id="KW-0963">Cytoplasm</keyword>
<keyword evidence="4" id="KW-0004">4Fe-4S</keyword>
<dbReference type="SUPFAM" id="SSF102114">
    <property type="entry name" value="Radical SAM enzymes"/>
    <property type="match status" value="1"/>
</dbReference>
<dbReference type="EC" id="2.8.4.5" evidence="3"/>
<dbReference type="Gene3D" id="3.80.30.20">
    <property type="entry name" value="tm_1862 like domain"/>
    <property type="match status" value="1"/>
</dbReference>
<dbReference type="PANTHER" id="PTHR11918">
    <property type="entry name" value="RADICAL SAM PROTEINS"/>
    <property type="match status" value="1"/>
</dbReference>
<dbReference type="FunFam" id="3.80.30.20:FF:000001">
    <property type="entry name" value="tRNA-2-methylthio-N(6)-dimethylallyladenosine synthase 2"/>
    <property type="match status" value="1"/>
</dbReference>
<dbReference type="SMART" id="SM00729">
    <property type="entry name" value="Elp3"/>
    <property type="match status" value="1"/>
</dbReference>
<dbReference type="InterPro" id="IPR006638">
    <property type="entry name" value="Elp3/MiaA/NifB-like_rSAM"/>
</dbReference>
<evidence type="ECO:0000256" key="11">
    <source>
        <dbReference type="ARBA" id="ARBA00023014"/>
    </source>
</evidence>
<evidence type="ECO:0000259" key="17">
    <source>
        <dbReference type="PROSITE" id="PS51918"/>
    </source>
</evidence>
<evidence type="ECO:0000256" key="10">
    <source>
        <dbReference type="ARBA" id="ARBA00023004"/>
    </source>
</evidence>
<dbReference type="PROSITE" id="PS51918">
    <property type="entry name" value="RADICAL_SAM"/>
    <property type="match status" value="1"/>
</dbReference>
<dbReference type="SFLD" id="SFLDG01061">
    <property type="entry name" value="methylthiotransferase"/>
    <property type="match status" value="1"/>
</dbReference>
<keyword evidence="6" id="KW-0808">Transferase</keyword>
<evidence type="ECO:0000256" key="13">
    <source>
        <dbReference type="ARBA" id="ARBA00051661"/>
    </source>
</evidence>
<keyword evidence="19" id="KW-1185">Reference proteome</keyword>
<dbReference type="PATRIC" id="fig|742725.3.peg.2206"/>
<keyword evidence="10" id="KW-0408">Iron</keyword>
<evidence type="ECO:0000256" key="5">
    <source>
        <dbReference type="ARBA" id="ARBA00022490"/>
    </source>
</evidence>
<dbReference type="NCBIfam" id="TIGR00089">
    <property type="entry name" value="MiaB/RimO family radical SAM methylthiotransferase"/>
    <property type="match status" value="1"/>
</dbReference>
<evidence type="ECO:0000256" key="7">
    <source>
        <dbReference type="ARBA" id="ARBA00022691"/>
    </source>
</evidence>
<dbReference type="AlphaFoldDB" id="G5H953"/>
<dbReference type="Pfam" id="PF04055">
    <property type="entry name" value="Radical_SAM"/>
    <property type="match status" value="1"/>
</dbReference>
<dbReference type="EMBL" id="ADLD01000013">
    <property type="protein sequence ID" value="EHB92090.1"/>
    <property type="molecule type" value="Genomic_DNA"/>
</dbReference>
<dbReference type="PANTHER" id="PTHR11918:SF45">
    <property type="entry name" value="THREONYLCARBAMOYLADENOSINE TRNA METHYLTHIOTRANSFERASE"/>
    <property type="match status" value="1"/>
</dbReference>
<feature type="domain" description="Radical SAM core" evidence="17">
    <location>
        <begin position="155"/>
        <end position="383"/>
    </location>
</feature>
<evidence type="ECO:0000259" key="16">
    <source>
        <dbReference type="PROSITE" id="PS51449"/>
    </source>
</evidence>
<dbReference type="InterPro" id="IPR013848">
    <property type="entry name" value="Methylthiotransferase_N"/>
</dbReference>
<feature type="domain" description="MTTase N-terminal" evidence="16">
    <location>
        <begin position="20"/>
        <end position="132"/>
    </location>
</feature>
<dbReference type="SFLD" id="SFLDG01082">
    <property type="entry name" value="B12-binding_domain_containing"/>
    <property type="match status" value="1"/>
</dbReference>
<name>G5H953_9BACT</name>
<dbReference type="PROSITE" id="PS51449">
    <property type="entry name" value="MTTASE_N"/>
    <property type="match status" value="1"/>
</dbReference>
<dbReference type="FunFam" id="3.40.50.12160:FF:000004">
    <property type="entry name" value="Threonylcarbamoyladenosine tRNA methylthiotransferase MtaB"/>
    <property type="match status" value="1"/>
</dbReference>
<dbReference type="Pfam" id="PF00919">
    <property type="entry name" value="UPF0004"/>
    <property type="match status" value="1"/>
</dbReference>
<dbReference type="InterPro" id="IPR020612">
    <property type="entry name" value="Methylthiotransferase_CS"/>
</dbReference>